<organism evidence="7 8">
    <name type="scientific">Mucilaginibacter lutimaris</name>
    <dbReference type="NCBI Taxonomy" id="931629"/>
    <lineage>
        <taxon>Bacteria</taxon>
        <taxon>Pseudomonadati</taxon>
        <taxon>Bacteroidota</taxon>
        <taxon>Sphingobacteriia</taxon>
        <taxon>Sphingobacteriales</taxon>
        <taxon>Sphingobacteriaceae</taxon>
        <taxon>Mucilaginibacter</taxon>
    </lineage>
</organism>
<dbReference type="PANTHER" id="PTHR13353">
    <property type="entry name" value="TRANSMEMBRANE PROTEIN 19"/>
    <property type="match status" value="1"/>
</dbReference>
<feature type="transmembrane region" description="Helical" evidence="6">
    <location>
        <begin position="38"/>
        <end position="65"/>
    </location>
</feature>
<feature type="transmembrane region" description="Helical" evidence="6">
    <location>
        <begin position="216"/>
        <end position="233"/>
    </location>
</feature>
<dbReference type="Proteomes" id="UP001597073">
    <property type="component" value="Unassembled WGS sequence"/>
</dbReference>
<sequence>MPIPHIIFTIILIAACFASYKTGKLTLAGAVTGGLVALLIYLGTGFTGIAMLAIFFLLSTLATAHKKKEKRIFTEEHSEKRDARQVLANGGLPAILGLSAFIFPGNALLATILIAAAFASATADTLSAELGTVYGKRFYNIINFHPGEKGRDGVISLEGTMIGLAGSVIIALVFAFNLGLNTIFFGIIMAGTTGNLADSVLGATLERRGHLNNNEVNFLNGVCALITCCILIYL</sequence>
<gene>
    <name evidence="7" type="ORF">ACFQZI_08250</name>
</gene>
<keyword evidence="4 6" id="KW-1133">Transmembrane helix</keyword>
<evidence type="ECO:0000256" key="6">
    <source>
        <dbReference type="SAM" id="Phobius"/>
    </source>
</evidence>
<feature type="transmembrane region" description="Helical" evidence="6">
    <location>
        <begin position="182"/>
        <end position="204"/>
    </location>
</feature>
<dbReference type="Pfam" id="PF01940">
    <property type="entry name" value="DUF92"/>
    <property type="match status" value="1"/>
</dbReference>
<feature type="transmembrane region" description="Helical" evidence="6">
    <location>
        <begin position="86"/>
        <end position="103"/>
    </location>
</feature>
<dbReference type="RefSeq" id="WP_377140947.1">
    <property type="nucleotide sequence ID" value="NZ_JBHTIA010000003.1"/>
</dbReference>
<evidence type="ECO:0000256" key="3">
    <source>
        <dbReference type="ARBA" id="ARBA00022692"/>
    </source>
</evidence>
<reference evidence="8" key="1">
    <citation type="journal article" date="2019" name="Int. J. Syst. Evol. Microbiol.">
        <title>The Global Catalogue of Microorganisms (GCM) 10K type strain sequencing project: providing services to taxonomists for standard genome sequencing and annotation.</title>
        <authorList>
            <consortium name="The Broad Institute Genomics Platform"/>
            <consortium name="The Broad Institute Genome Sequencing Center for Infectious Disease"/>
            <person name="Wu L."/>
            <person name="Ma J."/>
        </authorList>
    </citation>
    <scope>NUCLEOTIDE SEQUENCE [LARGE SCALE GENOMIC DNA]</scope>
    <source>
        <strain evidence="8">CCUG 60742</strain>
    </source>
</reference>
<feature type="transmembrane region" description="Helical" evidence="6">
    <location>
        <begin position="155"/>
        <end position="176"/>
    </location>
</feature>
<keyword evidence="5 6" id="KW-0472">Membrane</keyword>
<comment type="similarity">
    <text evidence="2">Belongs to the TMEM19 family.</text>
</comment>
<evidence type="ECO:0000256" key="4">
    <source>
        <dbReference type="ARBA" id="ARBA00022989"/>
    </source>
</evidence>
<evidence type="ECO:0000313" key="7">
    <source>
        <dbReference type="EMBL" id="MFD0764843.1"/>
    </source>
</evidence>
<keyword evidence="3 6" id="KW-0812">Transmembrane</keyword>
<name>A0ABW2ZF56_9SPHI</name>
<keyword evidence="8" id="KW-1185">Reference proteome</keyword>
<proteinExistence type="inferred from homology"/>
<evidence type="ECO:0000256" key="1">
    <source>
        <dbReference type="ARBA" id="ARBA00004141"/>
    </source>
</evidence>
<protein>
    <submittedName>
        <fullName evidence="7">DUF92 domain-containing protein</fullName>
    </submittedName>
</protein>
<dbReference type="PANTHER" id="PTHR13353:SF5">
    <property type="entry name" value="TRANSMEMBRANE PROTEIN 19"/>
    <property type="match status" value="1"/>
</dbReference>
<comment type="caution">
    <text evidence="7">The sequence shown here is derived from an EMBL/GenBank/DDBJ whole genome shotgun (WGS) entry which is preliminary data.</text>
</comment>
<feature type="transmembrane region" description="Helical" evidence="6">
    <location>
        <begin position="109"/>
        <end position="134"/>
    </location>
</feature>
<accession>A0ABW2ZF56</accession>
<dbReference type="EMBL" id="JBHTIA010000003">
    <property type="protein sequence ID" value="MFD0764843.1"/>
    <property type="molecule type" value="Genomic_DNA"/>
</dbReference>
<comment type="subcellular location">
    <subcellularLocation>
        <location evidence="1">Membrane</location>
        <topology evidence="1">Multi-pass membrane protein</topology>
    </subcellularLocation>
</comment>
<evidence type="ECO:0000256" key="5">
    <source>
        <dbReference type="ARBA" id="ARBA00023136"/>
    </source>
</evidence>
<dbReference type="InterPro" id="IPR002794">
    <property type="entry name" value="DUF92_TMEM19"/>
</dbReference>
<evidence type="ECO:0000313" key="8">
    <source>
        <dbReference type="Proteomes" id="UP001597073"/>
    </source>
</evidence>
<evidence type="ECO:0000256" key="2">
    <source>
        <dbReference type="ARBA" id="ARBA00009012"/>
    </source>
</evidence>